<dbReference type="InterPro" id="IPR035500">
    <property type="entry name" value="NHR-like_dom_sf"/>
</dbReference>
<feature type="domain" description="Nuclear receptor" evidence="13">
    <location>
        <begin position="157"/>
        <end position="232"/>
    </location>
</feature>
<keyword evidence="7 11" id="KW-0238">DNA-binding</keyword>
<dbReference type="GO" id="GO:0005634">
    <property type="term" value="C:nucleus"/>
    <property type="evidence" value="ECO:0007669"/>
    <property type="project" value="UniProtKB-SubCell"/>
</dbReference>
<accession>A0A267DXD6</accession>
<dbReference type="EMBL" id="NIVC01002993">
    <property type="protein sequence ID" value="PAA53961.1"/>
    <property type="molecule type" value="Genomic_DNA"/>
</dbReference>
<dbReference type="InterPro" id="IPR001723">
    <property type="entry name" value="Nuclear_hrmn_rcpt"/>
</dbReference>
<comment type="caution">
    <text evidence="15">The sequence shown here is derived from an EMBL/GenBank/DDBJ whole genome shotgun (WGS) entry which is preliminary data.</text>
</comment>
<dbReference type="PROSITE" id="PS51030">
    <property type="entry name" value="NUCLEAR_REC_DBD_2"/>
    <property type="match status" value="1"/>
</dbReference>
<evidence type="ECO:0008006" key="17">
    <source>
        <dbReference type="Google" id="ProtNLM"/>
    </source>
</evidence>
<dbReference type="InterPro" id="IPR001628">
    <property type="entry name" value="Znf_hrmn_rcpt"/>
</dbReference>
<dbReference type="FunFam" id="3.30.50.10:FF:000044">
    <property type="entry name" value="retinoic acid receptor beta isoform X4"/>
    <property type="match status" value="1"/>
</dbReference>
<dbReference type="SMART" id="SM00430">
    <property type="entry name" value="HOLI"/>
    <property type="match status" value="1"/>
</dbReference>
<keyword evidence="9 11" id="KW-0675">Receptor</keyword>
<dbReference type="InterPro" id="IPR000536">
    <property type="entry name" value="Nucl_hrmn_rcpt_lig-bd"/>
</dbReference>
<evidence type="ECO:0000259" key="13">
    <source>
        <dbReference type="PROSITE" id="PS51030"/>
    </source>
</evidence>
<feature type="compositionally biased region" description="Pro residues" evidence="12">
    <location>
        <begin position="91"/>
        <end position="108"/>
    </location>
</feature>
<evidence type="ECO:0000256" key="9">
    <source>
        <dbReference type="ARBA" id="ARBA00023170"/>
    </source>
</evidence>
<comment type="similarity">
    <text evidence="2">Belongs to the nuclear hormone receptor family. NR1 subfamily.</text>
</comment>
<proteinExistence type="inferred from homology"/>
<feature type="non-terminal residue" evidence="15">
    <location>
        <position position="1"/>
    </location>
</feature>
<feature type="region of interest" description="Disordered" evidence="12">
    <location>
        <begin position="88"/>
        <end position="113"/>
    </location>
</feature>
<evidence type="ECO:0000256" key="8">
    <source>
        <dbReference type="ARBA" id="ARBA00023163"/>
    </source>
</evidence>
<feature type="compositionally biased region" description="Low complexity" evidence="12">
    <location>
        <begin position="275"/>
        <end position="312"/>
    </location>
</feature>
<evidence type="ECO:0000256" key="11">
    <source>
        <dbReference type="RuleBase" id="RU004334"/>
    </source>
</evidence>
<dbReference type="OrthoDB" id="5771769at2759"/>
<dbReference type="GO" id="GO:0043565">
    <property type="term" value="F:sequence-specific DNA binding"/>
    <property type="evidence" value="ECO:0007669"/>
    <property type="project" value="InterPro"/>
</dbReference>
<protein>
    <recommendedName>
        <fullName evidence="17">Nuclear receptor domain-containing protein</fullName>
    </recommendedName>
</protein>
<dbReference type="Pfam" id="PF00105">
    <property type="entry name" value="zf-C4"/>
    <property type="match status" value="1"/>
</dbReference>
<evidence type="ECO:0000256" key="10">
    <source>
        <dbReference type="ARBA" id="ARBA00023242"/>
    </source>
</evidence>
<feature type="region of interest" description="Disordered" evidence="12">
    <location>
        <begin position="240"/>
        <end position="329"/>
    </location>
</feature>
<dbReference type="AlphaFoldDB" id="A0A267DXD6"/>
<dbReference type="STRING" id="282301.A0A267DXD6"/>
<dbReference type="PANTHER" id="PTHR45805">
    <property type="entry name" value="NUCLEAR HORMONE RECEPTOR HR3-RELATED"/>
    <property type="match status" value="1"/>
</dbReference>
<dbReference type="SUPFAM" id="SSF48508">
    <property type="entry name" value="Nuclear receptor ligand-binding domain"/>
    <property type="match status" value="1"/>
</dbReference>
<dbReference type="Gene3D" id="1.10.565.10">
    <property type="entry name" value="Retinoid X Receptor"/>
    <property type="match status" value="1"/>
</dbReference>
<dbReference type="Gene3D" id="3.30.50.10">
    <property type="entry name" value="Erythroid Transcription Factor GATA-1, subunit A"/>
    <property type="match status" value="1"/>
</dbReference>
<feature type="compositionally biased region" description="Low complexity" evidence="12">
    <location>
        <begin position="240"/>
        <end position="263"/>
    </location>
</feature>
<dbReference type="Pfam" id="PF00104">
    <property type="entry name" value="Hormone_recep"/>
    <property type="match status" value="1"/>
</dbReference>
<feature type="region of interest" description="Disordered" evidence="12">
    <location>
        <begin position="125"/>
        <end position="151"/>
    </location>
</feature>
<evidence type="ECO:0000256" key="1">
    <source>
        <dbReference type="ARBA" id="ARBA00004123"/>
    </source>
</evidence>
<dbReference type="PRINTS" id="PR00546">
    <property type="entry name" value="THYROIDHORMR"/>
</dbReference>
<keyword evidence="8 11" id="KW-0804">Transcription</keyword>
<keyword evidence="3 11" id="KW-0479">Metal-binding</keyword>
<evidence type="ECO:0000256" key="4">
    <source>
        <dbReference type="ARBA" id="ARBA00022771"/>
    </source>
</evidence>
<dbReference type="InterPro" id="IPR001728">
    <property type="entry name" value="ThyrH_rcpt"/>
</dbReference>
<evidence type="ECO:0000256" key="7">
    <source>
        <dbReference type="ARBA" id="ARBA00023125"/>
    </source>
</evidence>
<dbReference type="PROSITE" id="PS00031">
    <property type="entry name" value="NUCLEAR_REC_DBD_1"/>
    <property type="match status" value="1"/>
</dbReference>
<feature type="compositionally biased region" description="Low complexity" evidence="12">
    <location>
        <begin position="592"/>
        <end position="616"/>
    </location>
</feature>
<dbReference type="GO" id="GO:0008270">
    <property type="term" value="F:zinc ion binding"/>
    <property type="evidence" value="ECO:0007669"/>
    <property type="project" value="UniProtKB-KW"/>
</dbReference>
<comment type="subcellular location">
    <subcellularLocation>
        <location evidence="1 11">Nucleus</location>
    </subcellularLocation>
</comment>
<gene>
    <name evidence="15" type="ORF">BOX15_Mlig021370g1</name>
</gene>
<keyword evidence="6 11" id="KW-0805">Transcription regulation</keyword>
<sequence>AANNARHLVPTAEAAAVDGLPSLLVAATTTMSWDYHHHHPHHQAAAAAAHMATASISSAVSTSAASESASAAPPPTTSPLAALIPLCRRQAPPPPAPPPPPPPPPHQPQPALHAVPPAAYQCIQKHPDQQQRVSHRQPDPDIGSVTNGNGGGSGGSFTPCKVCGDKASGYHYGVISCEGCKGFFRRSIQKQIQYKCLRDGRCPVIRVNRNRCQHCRFRKCLSAGMSKDSVRYGRVSTTTTATAASASSAPTSTPAAAPATRPAGIVEAPPPPPQFQQQLLRPPTCQQGYQHPQQHYQQQHQPRHQLQQQLQHQPRKPDPDEDASQRQLAASVHQAFRAASAYCDVRLAQLPGTRHCSLAAEGRDLRPDGLEEHRLGMHQALSHLLVPCIEQTVEFAKRVPGFAKFSQDDQLTLIKSSFMEIWLMQLSRCFAACQAGRLLLPGGLLVSQQELDFVWSPTLLTSMRDYLRALDSLQLTEREVALLCAVVLTRPDRPGLAGAEDVSAVHGRLLSSLGQELESPGDHQLTESDVARRKSRQPLGLGQLHCAMRQASSLSLSVHHCMHWYRENWHRSHLPPLYSEMFDIQKNNGAISQQSHQQQVQQPPLPAASQPSYHHL</sequence>
<keyword evidence="4 11" id="KW-0863">Zinc-finger</keyword>
<dbReference type="PRINTS" id="PR00047">
    <property type="entry name" value="STROIDFINGER"/>
</dbReference>
<reference evidence="15 16" key="1">
    <citation type="submission" date="2017-06" db="EMBL/GenBank/DDBJ databases">
        <title>A platform for efficient transgenesis in Macrostomum lignano, a flatworm model organism for stem cell research.</title>
        <authorList>
            <person name="Berezikov E."/>
        </authorList>
    </citation>
    <scope>NUCLEOTIDE SEQUENCE [LARGE SCALE GENOMIC DNA]</scope>
    <source>
        <strain evidence="15">DV1</strain>
        <tissue evidence="15">Whole organism</tissue>
    </source>
</reference>
<keyword evidence="16" id="KW-1185">Reference proteome</keyword>
<evidence type="ECO:0000256" key="3">
    <source>
        <dbReference type="ARBA" id="ARBA00022723"/>
    </source>
</evidence>
<evidence type="ECO:0000256" key="6">
    <source>
        <dbReference type="ARBA" id="ARBA00023015"/>
    </source>
</evidence>
<dbReference type="PROSITE" id="PS51843">
    <property type="entry name" value="NR_LBD"/>
    <property type="match status" value="1"/>
</dbReference>
<dbReference type="Proteomes" id="UP000215902">
    <property type="component" value="Unassembled WGS sequence"/>
</dbReference>
<dbReference type="InterPro" id="IPR013088">
    <property type="entry name" value="Znf_NHR/GATA"/>
</dbReference>
<evidence type="ECO:0000313" key="16">
    <source>
        <dbReference type="Proteomes" id="UP000215902"/>
    </source>
</evidence>
<evidence type="ECO:0000256" key="2">
    <source>
        <dbReference type="ARBA" id="ARBA00008092"/>
    </source>
</evidence>
<keyword evidence="10 11" id="KW-0539">Nucleus</keyword>
<feature type="domain" description="NR LBD" evidence="14">
    <location>
        <begin position="324"/>
        <end position="584"/>
    </location>
</feature>
<organism evidence="15 16">
    <name type="scientific">Macrostomum lignano</name>
    <dbReference type="NCBI Taxonomy" id="282301"/>
    <lineage>
        <taxon>Eukaryota</taxon>
        <taxon>Metazoa</taxon>
        <taxon>Spiralia</taxon>
        <taxon>Lophotrochozoa</taxon>
        <taxon>Platyhelminthes</taxon>
        <taxon>Rhabditophora</taxon>
        <taxon>Macrostomorpha</taxon>
        <taxon>Macrostomida</taxon>
        <taxon>Macrostomidae</taxon>
        <taxon>Macrostomum</taxon>
    </lineage>
</organism>
<name>A0A267DXD6_9PLAT</name>
<dbReference type="PANTHER" id="PTHR45805:SF10">
    <property type="entry name" value="ECDYSONE-INDUCED PROTEIN 78C"/>
    <property type="match status" value="1"/>
</dbReference>
<evidence type="ECO:0000259" key="14">
    <source>
        <dbReference type="PROSITE" id="PS51843"/>
    </source>
</evidence>
<dbReference type="PRINTS" id="PR00398">
    <property type="entry name" value="STRDHORMONER"/>
</dbReference>
<evidence type="ECO:0000256" key="12">
    <source>
        <dbReference type="SAM" id="MobiDB-lite"/>
    </source>
</evidence>
<evidence type="ECO:0000256" key="5">
    <source>
        <dbReference type="ARBA" id="ARBA00022833"/>
    </source>
</evidence>
<feature type="region of interest" description="Disordered" evidence="12">
    <location>
        <begin position="590"/>
        <end position="616"/>
    </location>
</feature>
<keyword evidence="5 11" id="KW-0862">Zinc</keyword>
<evidence type="ECO:0000313" key="15">
    <source>
        <dbReference type="EMBL" id="PAA53961.1"/>
    </source>
</evidence>
<dbReference type="GO" id="GO:0004879">
    <property type="term" value="F:nuclear receptor activity"/>
    <property type="evidence" value="ECO:0007669"/>
    <property type="project" value="InterPro"/>
</dbReference>
<dbReference type="SMART" id="SM00399">
    <property type="entry name" value="ZnF_C4"/>
    <property type="match status" value="1"/>
</dbReference>
<dbReference type="SUPFAM" id="SSF57716">
    <property type="entry name" value="Glucocorticoid receptor-like (DNA-binding domain)"/>
    <property type="match status" value="1"/>
</dbReference>